<feature type="binding site" evidence="9">
    <location>
        <position position="17"/>
    </location>
    <ligand>
        <name>ATP</name>
        <dbReference type="ChEBI" id="CHEBI:30616"/>
    </ligand>
</feature>
<evidence type="ECO:0000256" key="1">
    <source>
        <dbReference type="ARBA" id="ARBA00022490"/>
    </source>
</evidence>
<dbReference type="RefSeq" id="WP_014297299.1">
    <property type="nucleotide sequence ID" value="NC_016751.1"/>
</dbReference>
<evidence type="ECO:0000256" key="4">
    <source>
        <dbReference type="ARBA" id="ARBA00022741"/>
    </source>
</evidence>
<dbReference type="HAMAP" id="MF_00151">
    <property type="entry name" value="PPAT_bact"/>
    <property type="match status" value="1"/>
</dbReference>
<dbReference type="HOGENOM" id="CLU_100149_0_1_0"/>
<comment type="pathway">
    <text evidence="9">Cofactor biosynthesis; coenzyme A biosynthesis; CoA from (R)-pantothenate: step 4/5.</text>
</comment>
<evidence type="ECO:0000256" key="5">
    <source>
        <dbReference type="ARBA" id="ARBA00022840"/>
    </source>
</evidence>
<keyword evidence="5 9" id="KW-0067">ATP-binding</keyword>
<evidence type="ECO:0000313" key="12">
    <source>
        <dbReference type="Proteomes" id="UP000007161"/>
    </source>
</evidence>
<dbReference type="eggNOG" id="COG0669">
    <property type="taxonomic scope" value="Bacteria"/>
</dbReference>
<dbReference type="InterPro" id="IPR001980">
    <property type="entry name" value="PPAT"/>
</dbReference>
<accession>H2J680</accession>
<dbReference type="SUPFAM" id="SSF52374">
    <property type="entry name" value="Nucleotidylyl transferase"/>
    <property type="match status" value="1"/>
</dbReference>
<evidence type="ECO:0000256" key="8">
    <source>
        <dbReference type="ARBA" id="ARBA00029346"/>
    </source>
</evidence>
<feature type="binding site" evidence="9">
    <location>
        <position position="73"/>
    </location>
    <ligand>
        <name>substrate</name>
    </ligand>
</feature>
<dbReference type="Gene3D" id="3.40.50.620">
    <property type="entry name" value="HUPs"/>
    <property type="match status" value="1"/>
</dbReference>
<dbReference type="GO" id="GO:0005737">
    <property type="term" value="C:cytoplasm"/>
    <property type="evidence" value="ECO:0007669"/>
    <property type="project" value="UniProtKB-SubCell"/>
</dbReference>
<keyword evidence="3 9" id="KW-0548">Nucleotidyltransferase</keyword>
<comment type="cofactor">
    <cofactor evidence="9">
        <name>Mg(2+)</name>
        <dbReference type="ChEBI" id="CHEBI:18420"/>
    </cofactor>
</comment>
<protein>
    <recommendedName>
        <fullName evidence="9">Phosphopantetheine adenylyltransferase</fullName>
        <ecNumber evidence="9">2.7.7.3</ecNumber>
    </recommendedName>
    <alternativeName>
        <fullName evidence="9">Dephospho-CoA pyrophosphorylase</fullName>
    </alternativeName>
    <alternativeName>
        <fullName evidence="9">Pantetheine-phosphate adenylyltransferase</fullName>
        <shortName evidence="9">PPAT</shortName>
    </alternativeName>
</protein>
<comment type="subunit">
    <text evidence="9">Homohexamer.</text>
</comment>
<evidence type="ECO:0000256" key="7">
    <source>
        <dbReference type="ARBA" id="ARBA00022993"/>
    </source>
</evidence>
<feature type="binding site" evidence="9">
    <location>
        <position position="41"/>
    </location>
    <ligand>
        <name>substrate</name>
    </ligand>
</feature>
<feature type="binding site" evidence="9">
    <location>
        <position position="9"/>
    </location>
    <ligand>
        <name>substrate</name>
    </ligand>
</feature>
<dbReference type="Proteomes" id="UP000007161">
    <property type="component" value="Chromosome"/>
</dbReference>
<feature type="binding site" evidence="9">
    <location>
        <begin position="9"/>
        <end position="10"/>
    </location>
    <ligand>
        <name>ATP</name>
        <dbReference type="ChEBI" id="CHEBI:30616"/>
    </ligand>
</feature>
<dbReference type="NCBIfam" id="TIGR00125">
    <property type="entry name" value="cyt_tran_rel"/>
    <property type="match status" value="1"/>
</dbReference>
<dbReference type="KEGG" id="mpz:Marpi_1847"/>
<dbReference type="PANTHER" id="PTHR21342">
    <property type="entry name" value="PHOSPHOPANTETHEINE ADENYLYLTRANSFERASE"/>
    <property type="match status" value="1"/>
</dbReference>
<feature type="binding site" evidence="9">
    <location>
        <begin position="123"/>
        <end position="129"/>
    </location>
    <ligand>
        <name>ATP</name>
        <dbReference type="ChEBI" id="CHEBI:30616"/>
    </ligand>
</feature>
<evidence type="ECO:0000256" key="3">
    <source>
        <dbReference type="ARBA" id="ARBA00022695"/>
    </source>
</evidence>
<dbReference type="STRING" id="443254.Marpi_1847"/>
<dbReference type="InterPro" id="IPR004821">
    <property type="entry name" value="Cyt_trans-like"/>
</dbReference>
<feature type="binding site" evidence="9">
    <location>
        <begin position="88"/>
        <end position="90"/>
    </location>
    <ligand>
        <name>ATP</name>
        <dbReference type="ChEBI" id="CHEBI:30616"/>
    </ligand>
</feature>
<keyword evidence="7 9" id="KW-0173">Coenzyme A biosynthesis</keyword>
<feature type="binding site" evidence="9">
    <location>
        <position position="98"/>
    </location>
    <ligand>
        <name>ATP</name>
        <dbReference type="ChEBI" id="CHEBI:30616"/>
    </ligand>
</feature>
<dbReference type="GO" id="GO:0015937">
    <property type="term" value="P:coenzyme A biosynthetic process"/>
    <property type="evidence" value="ECO:0007669"/>
    <property type="project" value="UniProtKB-UniRule"/>
</dbReference>
<evidence type="ECO:0000313" key="11">
    <source>
        <dbReference type="EMBL" id="AEX86228.1"/>
    </source>
</evidence>
<dbReference type="EMBL" id="CP003257">
    <property type="protein sequence ID" value="AEX86228.1"/>
    <property type="molecule type" value="Genomic_DNA"/>
</dbReference>
<evidence type="ECO:0000256" key="9">
    <source>
        <dbReference type="HAMAP-Rule" id="MF_00151"/>
    </source>
</evidence>
<name>H2J680_MARPK</name>
<sequence>MLKAIYPGSFDPITYGHINIIQRAAKIFDELYVVVMHNINKKYFFDCEERMQLTRESLKDYKNIKVECYEGLLVDYAKQKNINVIIRGLRAVSDFEFELQLANSNRSLNKDIEILFLMTDTEYSFVSSTIVKEVARFNGNISQWVPKNVEEAIFKKISNNNV</sequence>
<comment type="subcellular location">
    <subcellularLocation>
        <location evidence="9">Cytoplasm</location>
    </subcellularLocation>
</comment>
<comment type="similarity">
    <text evidence="9">Belongs to the bacterial CoaD family.</text>
</comment>
<keyword evidence="1 9" id="KW-0963">Cytoplasm</keyword>
<evidence type="ECO:0000256" key="2">
    <source>
        <dbReference type="ARBA" id="ARBA00022679"/>
    </source>
</evidence>
<keyword evidence="4 9" id="KW-0547">Nucleotide-binding</keyword>
<dbReference type="OrthoDB" id="9806661at2"/>
<feature type="domain" description="Cytidyltransferase-like" evidence="10">
    <location>
        <begin position="5"/>
        <end position="133"/>
    </location>
</feature>
<keyword evidence="12" id="KW-1185">Reference proteome</keyword>
<dbReference type="CDD" id="cd02163">
    <property type="entry name" value="PPAT"/>
    <property type="match status" value="1"/>
</dbReference>
<keyword evidence="2 9" id="KW-0808">Transferase</keyword>
<evidence type="ECO:0000256" key="6">
    <source>
        <dbReference type="ARBA" id="ARBA00022842"/>
    </source>
</evidence>
<proteinExistence type="inferred from homology"/>
<dbReference type="PANTHER" id="PTHR21342:SF1">
    <property type="entry name" value="PHOSPHOPANTETHEINE ADENYLYLTRANSFERASE"/>
    <property type="match status" value="1"/>
</dbReference>
<reference evidence="11 12" key="1">
    <citation type="journal article" date="2012" name="J. Bacteriol.">
        <title>Complete Genome Sequence of the Thermophilic, Piezophilic, Heterotrophic Bacterium Marinitoga piezophila KA3.</title>
        <authorList>
            <person name="Lucas S."/>
            <person name="Han J."/>
            <person name="Lapidus A."/>
            <person name="Cheng J.F."/>
            <person name="Goodwin L.A."/>
            <person name="Pitluck S."/>
            <person name="Peters L."/>
            <person name="Mikhailova N."/>
            <person name="Teshima H."/>
            <person name="Detter J.C."/>
            <person name="Han C."/>
            <person name="Tapia R."/>
            <person name="Land M."/>
            <person name="Hauser L."/>
            <person name="Kyrpides N.C."/>
            <person name="Ivanova N."/>
            <person name="Pagani I."/>
            <person name="Vannier P."/>
            <person name="Oger P."/>
            <person name="Bartlett D.H."/>
            <person name="Noll K.M."/>
            <person name="Woyke T."/>
            <person name="Jebbar M."/>
        </authorList>
    </citation>
    <scope>NUCLEOTIDE SEQUENCE [LARGE SCALE GENOMIC DNA]</scope>
    <source>
        <strain evidence="12">DSM 14283 / JCM 11233 / KA3</strain>
    </source>
</reference>
<dbReference type="GO" id="GO:0005524">
    <property type="term" value="F:ATP binding"/>
    <property type="evidence" value="ECO:0007669"/>
    <property type="project" value="UniProtKB-KW"/>
</dbReference>
<dbReference type="Pfam" id="PF01467">
    <property type="entry name" value="CTP_transf_like"/>
    <property type="match status" value="1"/>
</dbReference>
<keyword evidence="6 9" id="KW-0460">Magnesium</keyword>
<gene>
    <name evidence="9" type="primary">coaD</name>
    <name evidence="11" type="ordered locus">Marpi_1847</name>
</gene>
<dbReference type="PRINTS" id="PR01020">
    <property type="entry name" value="LPSBIOSNTHSS"/>
</dbReference>
<dbReference type="NCBIfam" id="TIGR01510">
    <property type="entry name" value="coaD_prev_kdtB"/>
    <property type="match status" value="1"/>
</dbReference>
<feature type="site" description="Transition state stabilizer" evidence="9">
    <location>
        <position position="17"/>
    </location>
</feature>
<dbReference type="GO" id="GO:0004595">
    <property type="term" value="F:pantetheine-phosphate adenylyltransferase activity"/>
    <property type="evidence" value="ECO:0007669"/>
    <property type="project" value="UniProtKB-UniRule"/>
</dbReference>
<dbReference type="AlphaFoldDB" id="H2J680"/>
<reference evidence="12" key="2">
    <citation type="submission" date="2012-01" db="EMBL/GenBank/DDBJ databases">
        <title>Complete sequence of chromosome of Marinitoga piezophila KA3.</title>
        <authorList>
            <person name="Lucas S."/>
            <person name="Han J."/>
            <person name="Lapidus A."/>
            <person name="Cheng J.-F."/>
            <person name="Goodwin L."/>
            <person name="Pitluck S."/>
            <person name="Peters L."/>
            <person name="Mikhailova N."/>
            <person name="Teshima H."/>
            <person name="Detter J.C."/>
            <person name="Han C."/>
            <person name="Tapia R."/>
            <person name="Land M."/>
            <person name="Hauser L."/>
            <person name="Kyrpides N."/>
            <person name="Ivanova N."/>
            <person name="Pagani I."/>
            <person name="Jebbar M."/>
            <person name="Vannier P."/>
            <person name="Oger P."/>
            <person name="Cario A."/>
            <person name="Bartlett D."/>
            <person name="Noll K.M."/>
            <person name="Woyke T."/>
        </authorList>
    </citation>
    <scope>NUCLEOTIDE SEQUENCE [LARGE SCALE GENOMIC DNA]</scope>
    <source>
        <strain evidence="12">DSM 14283 / JCM 11233 / KA3</strain>
    </source>
</reference>
<dbReference type="InterPro" id="IPR014729">
    <property type="entry name" value="Rossmann-like_a/b/a_fold"/>
</dbReference>
<feature type="binding site" evidence="9">
    <location>
        <position position="87"/>
    </location>
    <ligand>
        <name>substrate</name>
    </ligand>
</feature>
<comment type="function">
    <text evidence="9">Reversibly transfers an adenylyl group from ATP to 4'-phosphopantetheine, yielding dephospho-CoA (dPCoA) and pyrophosphate.</text>
</comment>
<dbReference type="UniPathway" id="UPA00241">
    <property type="reaction ID" value="UER00355"/>
</dbReference>
<evidence type="ECO:0000259" key="10">
    <source>
        <dbReference type="Pfam" id="PF01467"/>
    </source>
</evidence>
<dbReference type="EC" id="2.7.7.3" evidence="9"/>
<comment type="catalytic activity">
    <reaction evidence="8 9">
        <text>(R)-4'-phosphopantetheine + ATP + H(+) = 3'-dephospho-CoA + diphosphate</text>
        <dbReference type="Rhea" id="RHEA:19801"/>
        <dbReference type="ChEBI" id="CHEBI:15378"/>
        <dbReference type="ChEBI" id="CHEBI:30616"/>
        <dbReference type="ChEBI" id="CHEBI:33019"/>
        <dbReference type="ChEBI" id="CHEBI:57328"/>
        <dbReference type="ChEBI" id="CHEBI:61723"/>
        <dbReference type="EC" id="2.7.7.3"/>
    </reaction>
</comment>
<organism evidence="11 12">
    <name type="scientific">Marinitoga piezophila (strain DSM 14283 / JCM 11233 / KA3)</name>
    <dbReference type="NCBI Taxonomy" id="443254"/>
    <lineage>
        <taxon>Bacteria</taxon>
        <taxon>Thermotogati</taxon>
        <taxon>Thermotogota</taxon>
        <taxon>Thermotogae</taxon>
        <taxon>Petrotogales</taxon>
        <taxon>Petrotogaceae</taxon>
        <taxon>Marinitoga</taxon>
    </lineage>
</organism>